<keyword evidence="2" id="KW-1133">Transmembrane helix</keyword>
<dbReference type="KEGG" id="gaz:Pan241w_20830"/>
<protein>
    <submittedName>
        <fullName evidence="3">Uncharacterized protein</fullName>
    </submittedName>
</protein>
<dbReference type="Proteomes" id="UP000317171">
    <property type="component" value="Chromosome"/>
</dbReference>
<accession>A0A517RDP4</accession>
<dbReference type="AlphaFoldDB" id="A0A517RDP4"/>
<feature type="transmembrane region" description="Helical" evidence="2">
    <location>
        <begin position="6"/>
        <end position="28"/>
    </location>
</feature>
<evidence type="ECO:0000313" key="4">
    <source>
        <dbReference type="Proteomes" id="UP000317171"/>
    </source>
</evidence>
<dbReference type="OrthoDB" id="282537at2"/>
<proteinExistence type="predicted"/>
<feature type="region of interest" description="Disordered" evidence="1">
    <location>
        <begin position="62"/>
        <end position="81"/>
    </location>
</feature>
<keyword evidence="2" id="KW-0812">Transmembrane</keyword>
<reference evidence="3 4" key="1">
    <citation type="submission" date="2019-02" db="EMBL/GenBank/DDBJ databases">
        <title>Deep-cultivation of Planctomycetes and their phenomic and genomic characterization uncovers novel biology.</title>
        <authorList>
            <person name="Wiegand S."/>
            <person name="Jogler M."/>
            <person name="Boedeker C."/>
            <person name="Pinto D."/>
            <person name="Vollmers J."/>
            <person name="Rivas-Marin E."/>
            <person name="Kohn T."/>
            <person name="Peeters S.H."/>
            <person name="Heuer A."/>
            <person name="Rast P."/>
            <person name="Oberbeckmann S."/>
            <person name="Bunk B."/>
            <person name="Jeske O."/>
            <person name="Meyerdierks A."/>
            <person name="Storesund J.E."/>
            <person name="Kallscheuer N."/>
            <person name="Luecker S."/>
            <person name="Lage O.M."/>
            <person name="Pohl T."/>
            <person name="Merkel B.J."/>
            <person name="Hornburger P."/>
            <person name="Mueller R.-W."/>
            <person name="Bruemmer F."/>
            <person name="Labrenz M."/>
            <person name="Spormann A.M."/>
            <person name="Op den Camp H."/>
            <person name="Overmann J."/>
            <person name="Amann R."/>
            <person name="Jetten M.S.M."/>
            <person name="Mascher T."/>
            <person name="Medema M.H."/>
            <person name="Devos D.P."/>
            <person name="Kaster A.-K."/>
            <person name="Ovreas L."/>
            <person name="Rohde M."/>
            <person name="Galperin M.Y."/>
            <person name="Jogler C."/>
        </authorList>
    </citation>
    <scope>NUCLEOTIDE SEQUENCE [LARGE SCALE GENOMIC DNA]</scope>
    <source>
        <strain evidence="3 4">Pan241w</strain>
    </source>
</reference>
<evidence type="ECO:0000256" key="2">
    <source>
        <dbReference type="SAM" id="Phobius"/>
    </source>
</evidence>
<gene>
    <name evidence="3" type="ORF">Pan241w_20830</name>
</gene>
<evidence type="ECO:0000256" key="1">
    <source>
        <dbReference type="SAM" id="MobiDB-lite"/>
    </source>
</evidence>
<keyword evidence="4" id="KW-1185">Reference proteome</keyword>
<dbReference type="RefSeq" id="WP_145214478.1">
    <property type="nucleotide sequence ID" value="NZ_CP036269.1"/>
</dbReference>
<name>A0A517RDP4_9PLAN</name>
<sequence>MDDFDVIGFTAIICLFGLPFVCGVTAIISRAWVKISCHQKEIDLKHHMLASGMSADEIERVLNAGKGGEKESPSEVWPEQS</sequence>
<organism evidence="3 4">
    <name type="scientific">Gimesia alba</name>
    <dbReference type="NCBI Taxonomy" id="2527973"/>
    <lineage>
        <taxon>Bacteria</taxon>
        <taxon>Pseudomonadati</taxon>
        <taxon>Planctomycetota</taxon>
        <taxon>Planctomycetia</taxon>
        <taxon>Planctomycetales</taxon>
        <taxon>Planctomycetaceae</taxon>
        <taxon>Gimesia</taxon>
    </lineage>
</organism>
<keyword evidence="2" id="KW-0472">Membrane</keyword>
<dbReference type="EMBL" id="CP036269">
    <property type="protein sequence ID" value="QDT42002.1"/>
    <property type="molecule type" value="Genomic_DNA"/>
</dbReference>
<evidence type="ECO:0000313" key="3">
    <source>
        <dbReference type="EMBL" id="QDT42002.1"/>
    </source>
</evidence>